<evidence type="ECO:0000256" key="2">
    <source>
        <dbReference type="ARBA" id="ARBA00022679"/>
    </source>
</evidence>
<evidence type="ECO:0000313" key="11">
    <source>
        <dbReference type="Proteomes" id="UP000198647"/>
    </source>
</evidence>
<dbReference type="Pfam" id="PF05384">
    <property type="entry name" value="DegS"/>
    <property type="match status" value="1"/>
</dbReference>
<evidence type="ECO:0000256" key="4">
    <source>
        <dbReference type="ARBA" id="ARBA00022777"/>
    </source>
</evidence>
<dbReference type="CDD" id="cd16917">
    <property type="entry name" value="HATPase_UhpB-NarQ-NarX-like"/>
    <property type="match status" value="1"/>
</dbReference>
<comment type="catalytic activity">
    <reaction evidence="1 7">
        <text>ATP + protein L-histidine = ADP + protein N-phospho-L-histidine.</text>
        <dbReference type="EC" id="2.7.13.3"/>
    </reaction>
</comment>
<keyword evidence="7" id="KW-0378">Hydrolase</keyword>
<keyword evidence="3 7" id="KW-0547">Nucleotide-binding</keyword>
<dbReference type="InterPro" id="IPR011712">
    <property type="entry name" value="Sig_transdc_His_kin_sub3_dim/P"/>
</dbReference>
<dbReference type="Gene3D" id="1.20.5.1930">
    <property type="match status" value="1"/>
</dbReference>
<dbReference type="Proteomes" id="UP000198647">
    <property type="component" value="Unassembled WGS sequence"/>
</dbReference>
<evidence type="ECO:0000256" key="1">
    <source>
        <dbReference type="ARBA" id="ARBA00000085"/>
    </source>
</evidence>
<reference evidence="10 11" key="1">
    <citation type="submission" date="2016-10" db="EMBL/GenBank/DDBJ databases">
        <authorList>
            <person name="Varghese N."/>
            <person name="Submissions S."/>
        </authorList>
    </citation>
    <scope>NUCLEOTIDE SEQUENCE [LARGE SCALE GENOMIC DNA]</scope>
    <source>
        <strain evidence="10 11">DSM 20748</strain>
    </source>
</reference>
<dbReference type="PROSITE" id="PS50109">
    <property type="entry name" value="HIS_KIN"/>
    <property type="match status" value="1"/>
</dbReference>
<sequence length="381" mass="44247">MTDVSPAEKSLDSIIQEMVDHVSISKDEVFTISEKSRKEHESLEEELVDLKARISSFIEEEEKLEEKVKGSRKRLARMSKQFNDYSEAEIREMYEETHRLQTELTVTGEKEKQLRERRDDIERRLRDLGETIEKAENLAGKISVVLNYLNEDFREVSEVLQDARQKQEFGLRIIEAQEEERRRLSREIHDGPAQMLANVLLRSDLVERTFRERSPEEAILEMRSVKKMVRSSLYEVRRIIYDLRPMALDDLGILPALRKYLSTAADYHGLAIRFQPFGKERRLDPQYEVAMFRLIQEALQNAVKHAGASRVDVKVELTWRTIMIIVEDDGSGFDVEEKKQTSFGLMGMSERIDMLDGELNITSVPDAGTKVTIKLPIKKDI</sequence>
<protein>
    <recommendedName>
        <fullName evidence="7">Signal transduction histidine-protein kinase/phosphatase DegS</fullName>
        <ecNumber evidence="7">2.7.13.3</ecNumber>
        <ecNumber evidence="7">3.1.3.-</ecNumber>
    </recommendedName>
</protein>
<dbReference type="EC" id="3.1.3.-" evidence="7"/>
<keyword evidence="7" id="KW-0904">Protein phosphatase</keyword>
<evidence type="ECO:0000259" key="9">
    <source>
        <dbReference type="PROSITE" id="PS50109"/>
    </source>
</evidence>
<dbReference type="InterPro" id="IPR008595">
    <property type="entry name" value="DegS"/>
</dbReference>
<evidence type="ECO:0000313" key="10">
    <source>
        <dbReference type="EMBL" id="SDX97231.1"/>
    </source>
</evidence>
<keyword evidence="6 7" id="KW-0902">Two-component regulatory system</keyword>
<evidence type="ECO:0000256" key="6">
    <source>
        <dbReference type="ARBA" id="ARBA00023012"/>
    </source>
</evidence>
<dbReference type="SUPFAM" id="SSF55874">
    <property type="entry name" value="ATPase domain of HSP90 chaperone/DNA topoisomerase II/histidine kinase"/>
    <property type="match status" value="1"/>
</dbReference>
<feature type="domain" description="Histidine kinase" evidence="9">
    <location>
        <begin position="183"/>
        <end position="379"/>
    </location>
</feature>
<dbReference type="PANTHER" id="PTHR24421">
    <property type="entry name" value="NITRATE/NITRITE SENSOR PROTEIN NARX-RELATED"/>
    <property type="match status" value="1"/>
</dbReference>
<dbReference type="InterPro" id="IPR016381">
    <property type="entry name" value="Sig_transdc_His_kinase_DegS"/>
</dbReference>
<accession>A0A1H3G1T9</accession>
<dbReference type="PIRSF" id="PIRSF003169">
    <property type="entry name" value="STHK_DegS"/>
    <property type="match status" value="1"/>
</dbReference>
<dbReference type="InterPro" id="IPR003594">
    <property type="entry name" value="HATPase_dom"/>
</dbReference>
<feature type="coiled-coil region" evidence="8">
    <location>
        <begin position="111"/>
        <end position="138"/>
    </location>
</feature>
<dbReference type="Pfam" id="PF07730">
    <property type="entry name" value="HisKA_3"/>
    <property type="match status" value="1"/>
</dbReference>
<keyword evidence="4 7" id="KW-0418">Kinase</keyword>
<dbReference type="InterPro" id="IPR050482">
    <property type="entry name" value="Sensor_HK_TwoCompSys"/>
</dbReference>
<comment type="subcellular location">
    <subcellularLocation>
        <location evidence="7">Cytoplasm</location>
    </subcellularLocation>
</comment>
<evidence type="ECO:0000256" key="5">
    <source>
        <dbReference type="ARBA" id="ARBA00022840"/>
    </source>
</evidence>
<dbReference type="Gene3D" id="3.30.565.10">
    <property type="entry name" value="Histidine kinase-like ATPase, C-terminal domain"/>
    <property type="match status" value="1"/>
</dbReference>
<comment type="function">
    <text evidence="7">Member of the two-component regulatory system DegS/DegU, which plays an important role in the transition growth phase.</text>
</comment>
<keyword evidence="2 7" id="KW-0808">Transferase</keyword>
<comment type="caution">
    <text evidence="10">The sequence shown here is derived from an EMBL/GenBank/DDBJ whole genome shotgun (WGS) entry which is preliminary data.</text>
</comment>
<proteinExistence type="predicted"/>
<dbReference type="EMBL" id="FNOS01000004">
    <property type="protein sequence ID" value="SDX97231.1"/>
    <property type="molecule type" value="Genomic_DNA"/>
</dbReference>
<evidence type="ECO:0000256" key="7">
    <source>
        <dbReference type="PIRNR" id="PIRNR003169"/>
    </source>
</evidence>
<keyword evidence="8" id="KW-0175">Coiled coil</keyword>
<keyword evidence="11" id="KW-1185">Reference proteome</keyword>
<feature type="coiled-coil region" evidence="8">
    <location>
        <begin position="33"/>
        <end position="81"/>
    </location>
</feature>
<dbReference type="InterPro" id="IPR036890">
    <property type="entry name" value="HATPase_C_sf"/>
</dbReference>
<dbReference type="Pfam" id="PF02518">
    <property type="entry name" value="HATPase_c"/>
    <property type="match status" value="1"/>
</dbReference>
<dbReference type="SMART" id="SM00387">
    <property type="entry name" value="HATPase_c"/>
    <property type="match status" value="1"/>
</dbReference>
<dbReference type="PANTHER" id="PTHR24421:SF55">
    <property type="entry name" value="SENSOR HISTIDINE KINASE YDFH"/>
    <property type="match status" value="1"/>
</dbReference>
<dbReference type="EC" id="2.7.13.3" evidence="7"/>
<name>A0A1H3G1T9_9BACI</name>
<dbReference type="RefSeq" id="WP_093107226.1">
    <property type="nucleotide sequence ID" value="NZ_FNOS01000004.1"/>
</dbReference>
<keyword evidence="5 7" id="KW-0067">ATP-binding</keyword>
<evidence type="ECO:0000256" key="8">
    <source>
        <dbReference type="SAM" id="Coils"/>
    </source>
</evidence>
<evidence type="ECO:0000256" key="3">
    <source>
        <dbReference type="ARBA" id="ARBA00022741"/>
    </source>
</evidence>
<organism evidence="10 11">
    <name type="scientific">Salimicrobium album</name>
    <dbReference type="NCBI Taxonomy" id="50717"/>
    <lineage>
        <taxon>Bacteria</taxon>
        <taxon>Bacillati</taxon>
        <taxon>Bacillota</taxon>
        <taxon>Bacilli</taxon>
        <taxon>Bacillales</taxon>
        <taxon>Bacillaceae</taxon>
        <taxon>Salimicrobium</taxon>
    </lineage>
</organism>
<gene>
    <name evidence="10" type="ORF">SAMN04488081_1766</name>
</gene>
<keyword evidence="7" id="KW-0963">Cytoplasm</keyword>
<dbReference type="InterPro" id="IPR005467">
    <property type="entry name" value="His_kinase_dom"/>
</dbReference>
<dbReference type="GO" id="GO:0016301">
    <property type="term" value="F:kinase activity"/>
    <property type="evidence" value="ECO:0007669"/>
    <property type="project" value="UniProtKB-KW"/>
</dbReference>